<dbReference type="SMART" id="SM00186">
    <property type="entry name" value="FBG"/>
    <property type="match status" value="1"/>
</dbReference>
<evidence type="ECO:0000256" key="4">
    <source>
        <dbReference type="ARBA" id="ARBA00023054"/>
    </source>
</evidence>
<dbReference type="GO" id="GO:0005201">
    <property type="term" value="F:extracellular matrix structural constituent"/>
    <property type="evidence" value="ECO:0007669"/>
    <property type="project" value="TreeGrafter"/>
</dbReference>
<keyword evidence="3" id="KW-0732">Signal</keyword>
<dbReference type="PANTHER" id="PTHR47221:SF6">
    <property type="entry name" value="FIBRINOGEN ALPHA CHAIN"/>
    <property type="match status" value="1"/>
</dbReference>
<organism evidence="8 9">
    <name type="scientific">Crassostrea virginica</name>
    <name type="common">Eastern oyster</name>
    <dbReference type="NCBI Taxonomy" id="6565"/>
    <lineage>
        <taxon>Eukaryota</taxon>
        <taxon>Metazoa</taxon>
        <taxon>Spiralia</taxon>
        <taxon>Lophotrochozoa</taxon>
        <taxon>Mollusca</taxon>
        <taxon>Bivalvia</taxon>
        <taxon>Autobranchia</taxon>
        <taxon>Pteriomorphia</taxon>
        <taxon>Ostreida</taxon>
        <taxon>Ostreoidea</taxon>
        <taxon>Ostreidae</taxon>
        <taxon>Crassostrea</taxon>
    </lineage>
</organism>
<dbReference type="SUPFAM" id="SSF56496">
    <property type="entry name" value="Fibrinogen C-terminal domain-like"/>
    <property type="match status" value="1"/>
</dbReference>
<dbReference type="Gene3D" id="3.90.215.10">
    <property type="entry name" value="Gamma Fibrinogen, chain A, domain 1"/>
    <property type="match status" value="1"/>
</dbReference>
<proteinExistence type="predicted"/>
<dbReference type="AlphaFoldDB" id="A0A8B8CLH6"/>
<reference evidence="9" key="1">
    <citation type="submission" date="2025-08" db="UniProtKB">
        <authorList>
            <consortium name="RefSeq"/>
        </authorList>
    </citation>
    <scope>IDENTIFICATION</scope>
    <source>
        <tissue evidence="9">Whole sample</tissue>
    </source>
</reference>
<sequence>MLYPKAVYRKPATVAVSNRPERSSRIVIFHTKCTINETCSLNPTTQEPFCETLDCAERPASPQHAEPLCYVDSKVGSVANFQCKSYVEFPQGRGVAVCTAQGEWNWTEEINCTVPRDCLELLEQHGIRESGPHYISPDNRIVVRAFCDMESDGGGWTVVQRRNSSDVNFTRGWKEYKDGFGEATGNYWIGNNILHALTKGDTTLRIHMMNFSGTTYDAIYKNFRVGDEESKYNMTYDCFVEVNSSAVDAFGNTSQSSFSAKNMPFSTFDNDTKEGCANKQKGGWWYNICSLSNLNGNYCEEGQHCMTWSISVEHLFGHSETMLSIRRMSEQPSCD</sequence>
<evidence type="ECO:0000259" key="7">
    <source>
        <dbReference type="PROSITE" id="PS51406"/>
    </source>
</evidence>
<dbReference type="GeneID" id="111120272"/>
<dbReference type="InterPro" id="IPR014716">
    <property type="entry name" value="Fibrinogen_a/b/g_C_1"/>
</dbReference>
<dbReference type="PANTHER" id="PTHR47221">
    <property type="entry name" value="FIBRINOGEN ALPHA CHAIN"/>
    <property type="match status" value="1"/>
</dbReference>
<evidence type="ECO:0000313" key="8">
    <source>
        <dbReference type="Proteomes" id="UP000694844"/>
    </source>
</evidence>
<dbReference type="Proteomes" id="UP000694844">
    <property type="component" value="Chromosome 2"/>
</dbReference>
<protein>
    <submittedName>
        <fullName evidence="9">Fibrinogen-like protein A</fullName>
    </submittedName>
</protein>
<dbReference type="InterPro" id="IPR020837">
    <property type="entry name" value="Fibrinogen_CS"/>
</dbReference>
<dbReference type="OrthoDB" id="7940501at2759"/>
<accession>A0A8B8CLH6</accession>
<dbReference type="PROSITE" id="PS51406">
    <property type="entry name" value="FIBRINOGEN_C_2"/>
    <property type="match status" value="1"/>
</dbReference>
<evidence type="ECO:0000256" key="6">
    <source>
        <dbReference type="ARBA" id="ARBA00023180"/>
    </source>
</evidence>
<feature type="domain" description="Fibrinogen C-terminal" evidence="7">
    <location>
        <begin position="109"/>
        <end position="329"/>
    </location>
</feature>
<keyword evidence="5" id="KW-1015">Disulfide bond</keyword>
<dbReference type="InterPro" id="IPR037579">
    <property type="entry name" value="FIB_ANG-like"/>
</dbReference>
<keyword evidence="8" id="KW-1185">Reference proteome</keyword>
<comment type="subcellular location">
    <subcellularLocation>
        <location evidence="1">Secreted</location>
    </subcellularLocation>
</comment>
<dbReference type="PROSITE" id="PS00514">
    <property type="entry name" value="FIBRINOGEN_C_1"/>
    <property type="match status" value="1"/>
</dbReference>
<keyword evidence="4" id="KW-0175">Coiled coil</keyword>
<name>A0A8B8CLH6_CRAVI</name>
<dbReference type="RefSeq" id="XP_022316703.1">
    <property type="nucleotide sequence ID" value="XM_022460995.1"/>
</dbReference>
<dbReference type="Pfam" id="PF00147">
    <property type="entry name" value="Fibrinogen_C"/>
    <property type="match status" value="1"/>
</dbReference>
<dbReference type="NCBIfam" id="NF040941">
    <property type="entry name" value="GGGWT_bact"/>
    <property type="match status" value="1"/>
</dbReference>
<evidence type="ECO:0000313" key="9">
    <source>
        <dbReference type="RefSeq" id="XP_022316703.1"/>
    </source>
</evidence>
<dbReference type="InterPro" id="IPR002181">
    <property type="entry name" value="Fibrinogen_a/b/g_C_dom"/>
</dbReference>
<evidence type="ECO:0000256" key="3">
    <source>
        <dbReference type="ARBA" id="ARBA00022729"/>
    </source>
</evidence>
<dbReference type="InterPro" id="IPR036056">
    <property type="entry name" value="Fibrinogen-like_C"/>
</dbReference>
<evidence type="ECO:0000256" key="1">
    <source>
        <dbReference type="ARBA" id="ARBA00004613"/>
    </source>
</evidence>
<dbReference type="KEGG" id="cvn:111120272"/>
<keyword evidence="2" id="KW-0964">Secreted</keyword>
<evidence type="ECO:0000256" key="2">
    <source>
        <dbReference type="ARBA" id="ARBA00022525"/>
    </source>
</evidence>
<dbReference type="GO" id="GO:0034116">
    <property type="term" value="P:positive regulation of heterotypic cell-cell adhesion"/>
    <property type="evidence" value="ECO:0007669"/>
    <property type="project" value="TreeGrafter"/>
</dbReference>
<evidence type="ECO:0000256" key="5">
    <source>
        <dbReference type="ARBA" id="ARBA00023157"/>
    </source>
</evidence>
<dbReference type="GO" id="GO:0030674">
    <property type="term" value="F:protein-macromolecule adaptor activity"/>
    <property type="evidence" value="ECO:0007669"/>
    <property type="project" value="TreeGrafter"/>
</dbReference>
<gene>
    <name evidence="9" type="primary">LOC111120272</name>
</gene>
<dbReference type="GO" id="GO:0005577">
    <property type="term" value="C:fibrinogen complex"/>
    <property type="evidence" value="ECO:0007669"/>
    <property type="project" value="TreeGrafter"/>
</dbReference>
<keyword evidence="6" id="KW-0325">Glycoprotein</keyword>
<dbReference type="CDD" id="cd00087">
    <property type="entry name" value="FReD"/>
    <property type="match status" value="1"/>
</dbReference>